<keyword evidence="2 5" id="KW-0812">Transmembrane</keyword>
<proteinExistence type="predicted"/>
<dbReference type="GO" id="GO:0016020">
    <property type="term" value="C:membrane"/>
    <property type="evidence" value="ECO:0007669"/>
    <property type="project" value="UniProtKB-SubCell"/>
</dbReference>
<evidence type="ECO:0000256" key="5">
    <source>
        <dbReference type="SAM" id="Phobius"/>
    </source>
</evidence>
<dbReference type="Pfam" id="PF07291">
    <property type="entry name" value="MauE"/>
    <property type="match status" value="1"/>
</dbReference>
<feature type="transmembrane region" description="Helical" evidence="5">
    <location>
        <begin position="54"/>
        <end position="76"/>
    </location>
</feature>
<organism evidence="7 8">
    <name type="scientific">Galbibacter marinus</name>
    <dbReference type="NCBI Taxonomy" id="555500"/>
    <lineage>
        <taxon>Bacteria</taxon>
        <taxon>Pseudomonadati</taxon>
        <taxon>Bacteroidota</taxon>
        <taxon>Flavobacteriia</taxon>
        <taxon>Flavobacteriales</taxon>
        <taxon>Flavobacteriaceae</taxon>
        <taxon>Galbibacter</taxon>
    </lineage>
</organism>
<dbReference type="UniPathway" id="UPA00895"/>
<dbReference type="STRING" id="555500.I215_06442"/>
<dbReference type="EMBL" id="AMSG01000006">
    <property type="protein sequence ID" value="EKF55577.1"/>
    <property type="molecule type" value="Genomic_DNA"/>
</dbReference>
<dbReference type="RefSeq" id="WP_008991158.1">
    <property type="nucleotide sequence ID" value="NZ_AMSG01000006.1"/>
</dbReference>
<sequence>MKVLKWNKQYSGIIIEIISVLFIVLFVYAGLTKLMEGDKFFNNLNNSPILPGDATAYILSWGVPTLELVIALLIAIPRTKLKGLYGALGLMILFTLYVAGIVFFSPYTPCSCGGVLTLLSWPQHLVVNISFVLLAVSAIRLYHIRKLPNRELPHYKVE</sequence>
<feature type="domain" description="Methylamine utilisation protein MauE" evidence="6">
    <location>
        <begin position="13"/>
        <end position="139"/>
    </location>
</feature>
<dbReference type="AlphaFoldDB" id="K2QLE0"/>
<reference evidence="7 8" key="1">
    <citation type="journal article" date="2012" name="J. Bacteriol.">
        <title>Genome Sequence of Galbibacter marinum Type Strain ck-I2-15.</title>
        <authorList>
            <person name="Lai Q."/>
            <person name="Li C."/>
            <person name="Shao Z."/>
        </authorList>
    </citation>
    <scope>NUCLEOTIDE SEQUENCE [LARGE SCALE GENOMIC DNA]</scope>
    <source>
        <strain evidence="8">ck-I2-15</strain>
    </source>
</reference>
<feature type="transmembrane region" description="Helical" evidence="5">
    <location>
        <begin position="12"/>
        <end position="34"/>
    </location>
</feature>
<keyword evidence="4 5" id="KW-0472">Membrane</keyword>
<keyword evidence="3 5" id="KW-1133">Transmembrane helix</keyword>
<evidence type="ECO:0000256" key="1">
    <source>
        <dbReference type="ARBA" id="ARBA00004141"/>
    </source>
</evidence>
<protein>
    <recommendedName>
        <fullName evidence="6">Methylamine utilisation protein MauE domain-containing protein</fullName>
    </recommendedName>
</protein>
<dbReference type="Proteomes" id="UP000007364">
    <property type="component" value="Unassembled WGS sequence"/>
</dbReference>
<feature type="transmembrane region" description="Helical" evidence="5">
    <location>
        <begin position="125"/>
        <end position="142"/>
    </location>
</feature>
<accession>K2QLE0</accession>
<name>K2QLE0_9FLAO</name>
<comment type="caution">
    <text evidence="7">The sequence shown here is derived from an EMBL/GenBank/DDBJ whole genome shotgun (WGS) entry which is preliminary data.</text>
</comment>
<evidence type="ECO:0000256" key="2">
    <source>
        <dbReference type="ARBA" id="ARBA00022692"/>
    </source>
</evidence>
<dbReference type="eggNOG" id="ENOG502Z9VN">
    <property type="taxonomic scope" value="Bacteria"/>
</dbReference>
<evidence type="ECO:0000259" key="6">
    <source>
        <dbReference type="Pfam" id="PF07291"/>
    </source>
</evidence>
<feature type="transmembrane region" description="Helical" evidence="5">
    <location>
        <begin position="83"/>
        <end position="105"/>
    </location>
</feature>
<dbReference type="GO" id="GO:0030416">
    <property type="term" value="P:methylamine metabolic process"/>
    <property type="evidence" value="ECO:0007669"/>
    <property type="project" value="InterPro"/>
</dbReference>
<gene>
    <name evidence="7" type="ORF">I215_06442</name>
</gene>
<evidence type="ECO:0000313" key="8">
    <source>
        <dbReference type="Proteomes" id="UP000007364"/>
    </source>
</evidence>
<evidence type="ECO:0000256" key="3">
    <source>
        <dbReference type="ARBA" id="ARBA00022989"/>
    </source>
</evidence>
<dbReference type="InterPro" id="IPR009908">
    <property type="entry name" value="Methylamine_util_MauE"/>
</dbReference>
<comment type="subcellular location">
    <subcellularLocation>
        <location evidence="1">Membrane</location>
        <topology evidence="1">Multi-pass membrane protein</topology>
    </subcellularLocation>
</comment>
<evidence type="ECO:0000256" key="4">
    <source>
        <dbReference type="ARBA" id="ARBA00023136"/>
    </source>
</evidence>
<keyword evidence="8" id="KW-1185">Reference proteome</keyword>
<evidence type="ECO:0000313" key="7">
    <source>
        <dbReference type="EMBL" id="EKF55577.1"/>
    </source>
</evidence>